<evidence type="ECO:0000256" key="6">
    <source>
        <dbReference type="ARBA" id="ARBA00022833"/>
    </source>
</evidence>
<dbReference type="InterPro" id="IPR001841">
    <property type="entry name" value="Znf_RING"/>
</dbReference>
<evidence type="ECO:0000256" key="4">
    <source>
        <dbReference type="ARBA" id="ARBA00022723"/>
    </source>
</evidence>
<dbReference type="GO" id="GO:0061630">
    <property type="term" value="F:ubiquitin protein ligase activity"/>
    <property type="evidence" value="ECO:0007669"/>
    <property type="project" value="Ensembl"/>
</dbReference>
<dbReference type="Gene3D" id="3.30.160.60">
    <property type="entry name" value="Classic Zinc Finger"/>
    <property type="match status" value="1"/>
</dbReference>
<dbReference type="PANTHER" id="PTHR24103">
    <property type="entry name" value="E3 UBIQUITIN-PROTEIN LIGASE TRIM"/>
    <property type="match status" value="1"/>
</dbReference>
<evidence type="ECO:0000256" key="7">
    <source>
        <dbReference type="PROSITE-ProRule" id="PRU00024"/>
    </source>
</evidence>
<dbReference type="GO" id="GO:1900226">
    <property type="term" value="P:negative regulation of NLRP3 inflammasome complex assembly"/>
    <property type="evidence" value="ECO:0007669"/>
    <property type="project" value="Ensembl"/>
</dbReference>
<evidence type="ECO:0000313" key="11">
    <source>
        <dbReference type="Proteomes" id="UP000515126"/>
    </source>
</evidence>
<dbReference type="InterPro" id="IPR013083">
    <property type="entry name" value="Znf_RING/FYVE/PHD"/>
</dbReference>
<dbReference type="GO" id="GO:0006511">
    <property type="term" value="P:ubiquitin-dependent protein catabolic process"/>
    <property type="evidence" value="ECO:0007669"/>
    <property type="project" value="Ensembl"/>
</dbReference>
<dbReference type="InterPro" id="IPR000315">
    <property type="entry name" value="Znf_B-box"/>
</dbReference>
<dbReference type="PROSITE" id="PS00518">
    <property type="entry name" value="ZF_RING_1"/>
    <property type="match status" value="1"/>
</dbReference>
<dbReference type="PROSITE" id="PS50089">
    <property type="entry name" value="ZF_RING_2"/>
    <property type="match status" value="1"/>
</dbReference>
<dbReference type="PRINTS" id="PR01407">
    <property type="entry name" value="BUTYPHLNCDUF"/>
</dbReference>
<comment type="similarity">
    <text evidence="2">Belongs to the TRIM/RBCC family.</text>
</comment>
<evidence type="ECO:0000313" key="12">
    <source>
        <dbReference type="RefSeq" id="XP_021004827.1"/>
    </source>
</evidence>
<feature type="domain" description="B30.2/SPRY" evidence="10">
    <location>
        <begin position="315"/>
        <end position="507"/>
    </location>
</feature>
<evidence type="ECO:0000256" key="1">
    <source>
        <dbReference type="ARBA" id="ARBA00004496"/>
    </source>
</evidence>
<organism evidence="11 12">
    <name type="scientific">Mus caroli</name>
    <name type="common">Ryukyu mouse</name>
    <name type="synonym">Ricefield mouse</name>
    <dbReference type="NCBI Taxonomy" id="10089"/>
    <lineage>
        <taxon>Eukaryota</taxon>
        <taxon>Metazoa</taxon>
        <taxon>Chordata</taxon>
        <taxon>Craniata</taxon>
        <taxon>Vertebrata</taxon>
        <taxon>Euteleostomi</taxon>
        <taxon>Mammalia</taxon>
        <taxon>Eutheria</taxon>
        <taxon>Euarchontoglires</taxon>
        <taxon>Glires</taxon>
        <taxon>Rodentia</taxon>
        <taxon>Myomorpha</taxon>
        <taxon>Muroidea</taxon>
        <taxon>Muridae</taxon>
        <taxon>Murinae</taxon>
        <taxon>Mus</taxon>
        <taxon>Mus</taxon>
    </lineage>
</organism>
<evidence type="ECO:0000259" key="10">
    <source>
        <dbReference type="PROSITE" id="PS50188"/>
    </source>
</evidence>
<dbReference type="GO" id="GO:0005737">
    <property type="term" value="C:cytoplasm"/>
    <property type="evidence" value="ECO:0007669"/>
    <property type="project" value="UniProtKB-SubCell"/>
</dbReference>
<dbReference type="Pfam" id="PF00622">
    <property type="entry name" value="SPRY"/>
    <property type="match status" value="1"/>
</dbReference>
<dbReference type="GO" id="GO:0070936">
    <property type="term" value="P:protein K48-linked ubiquitination"/>
    <property type="evidence" value="ECO:0007669"/>
    <property type="project" value="Ensembl"/>
</dbReference>
<dbReference type="Pfam" id="PF15227">
    <property type="entry name" value="zf-C3HC4_4"/>
    <property type="match status" value="1"/>
</dbReference>
<comment type="subcellular location">
    <subcellularLocation>
        <location evidence="1">Cytoplasm</location>
    </subcellularLocation>
</comment>
<keyword evidence="3" id="KW-0963">Cytoplasm</keyword>
<dbReference type="Gene3D" id="2.60.120.920">
    <property type="match status" value="1"/>
</dbReference>
<dbReference type="GO" id="GO:0008270">
    <property type="term" value="F:zinc ion binding"/>
    <property type="evidence" value="ECO:0007669"/>
    <property type="project" value="UniProtKB-KW"/>
</dbReference>
<gene>
    <name evidence="12" type="primary">Trim31</name>
</gene>
<dbReference type="GeneID" id="110283718"/>
<protein>
    <submittedName>
        <fullName evidence="12">E3 ubiquitin-protein ligase TRIM31</fullName>
    </submittedName>
</protein>
<dbReference type="InterPro" id="IPR001870">
    <property type="entry name" value="B30.2/SPRY"/>
</dbReference>
<dbReference type="GO" id="GO:0140374">
    <property type="term" value="P:antiviral innate immune response"/>
    <property type="evidence" value="ECO:0007669"/>
    <property type="project" value="Ensembl"/>
</dbReference>
<dbReference type="PROSITE" id="PS50119">
    <property type="entry name" value="ZF_BBOX"/>
    <property type="match status" value="1"/>
</dbReference>
<dbReference type="SUPFAM" id="SSF57845">
    <property type="entry name" value="B-box zinc-binding domain"/>
    <property type="match status" value="1"/>
</dbReference>
<dbReference type="InterPro" id="IPR017907">
    <property type="entry name" value="Znf_RING_CS"/>
</dbReference>
<proteinExistence type="inferred from homology"/>
<keyword evidence="6" id="KW-0862">Zinc</keyword>
<evidence type="ECO:0000259" key="9">
    <source>
        <dbReference type="PROSITE" id="PS50119"/>
    </source>
</evidence>
<evidence type="ECO:0000256" key="3">
    <source>
        <dbReference type="ARBA" id="ARBA00022490"/>
    </source>
</evidence>
<feature type="domain" description="B box-type" evidence="9">
    <location>
        <begin position="89"/>
        <end position="130"/>
    </location>
</feature>
<dbReference type="InterPro" id="IPR050143">
    <property type="entry name" value="TRIM/RBCC"/>
</dbReference>
<dbReference type="KEGG" id="mcal:110283718"/>
<accession>A0A6P5NUR2</accession>
<keyword evidence="4" id="KW-0479">Metal-binding</keyword>
<dbReference type="SMART" id="SM00449">
    <property type="entry name" value="SPRY"/>
    <property type="match status" value="1"/>
</dbReference>
<dbReference type="FunFam" id="2.60.120.920:FF:000044">
    <property type="entry name" value="Tripartite motif-containing protein 10"/>
    <property type="match status" value="1"/>
</dbReference>
<feature type="domain" description="RING-type" evidence="8">
    <location>
        <begin position="16"/>
        <end position="56"/>
    </location>
</feature>
<dbReference type="InterPro" id="IPR013320">
    <property type="entry name" value="ConA-like_dom_sf"/>
</dbReference>
<evidence type="ECO:0000256" key="2">
    <source>
        <dbReference type="ARBA" id="ARBA00008518"/>
    </source>
</evidence>
<dbReference type="InterPro" id="IPR003879">
    <property type="entry name" value="Butyrophylin_SPRY"/>
</dbReference>
<keyword evidence="11" id="KW-1185">Reference proteome</keyword>
<dbReference type="GO" id="GO:0046597">
    <property type="term" value="P:host-mediated suppression of symbiont invasion"/>
    <property type="evidence" value="ECO:0007669"/>
    <property type="project" value="Ensembl"/>
</dbReference>
<dbReference type="CDD" id="cd16582">
    <property type="entry name" value="RING-HC_TRIM31_C-V"/>
    <property type="match status" value="1"/>
</dbReference>
<dbReference type="CTD" id="11074"/>
<dbReference type="InterPro" id="IPR003877">
    <property type="entry name" value="SPRY_dom"/>
</dbReference>
<dbReference type="PROSITE" id="PS50188">
    <property type="entry name" value="B302_SPRY"/>
    <property type="match status" value="1"/>
</dbReference>
<evidence type="ECO:0000256" key="5">
    <source>
        <dbReference type="ARBA" id="ARBA00022771"/>
    </source>
</evidence>
<sequence length="507" mass="57233">MAGQRLACQLQEEVTCPICMEILQDPVTIDCGHNFCLQCISQVGKTSEKIQCPLCKLSVNKNTFRPNKLLASLAEKIQSMDPADIQAEQEDSRCQRHKEKLHYFCEQDGAFLCVVCRDSKDHKSHNVTLIDEAAQNYKVQIESQAQDLGQKDKKIIEEKKQGEGAIWAFRAQVDLEKLKIHEEFKLLRQRLDEEESFLLSRLDWLEQQGAKQLRQYVTVTEKQLSSLRKLTKSLKIRLQSSSMELLKDIKDALSRGKEFQFLNPNPIPEDLEKKHSEAKARHESIIKALTELKDDMNAEGKRDKSAFMNSLNKEEKESWSLLQKNKSVLPTPVPVTLDKSSADPDLTFSQDLKKVTLYIVAGKASNRQAKPRPFYPFHCVRGSPGLSSGRQVWEAEIRGPSGGACIVGVATELARGSQSQNVSTQSYIWALRISPSGCQPFTNCKAQEYLQVCLKKVGVYVNHDCGEVVFYDAITSKHIYTFQTSFDGKVFPLFGLQVACSHITLSP</sequence>
<dbReference type="SUPFAM" id="SSF49899">
    <property type="entry name" value="Concanavalin A-like lectins/glucanases"/>
    <property type="match status" value="1"/>
</dbReference>
<dbReference type="SUPFAM" id="SSF57850">
    <property type="entry name" value="RING/U-box"/>
    <property type="match status" value="1"/>
</dbReference>
<dbReference type="RefSeq" id="XP_021004827.1">
    <property type="nucleotide sequence ID" value="XM_021149168.1"/>
</dbReference>
<dbReference type="AlphaFoldDB" id="A0A6P5NUR2"/>
<dbReference type="Proteomes" id="UP000515126">
    <property type="component" value="Chromosome 17"/>
</dbReference>
<evidence type="ECO:0000259" key="8">
    <source>
        <dbReference type="PROSITE" id="PS50089"/>
    </source>
</evidence>
<name>A0A6P5NUR2_MUSCR</name>
<dbReference type="SMART" id="SM00184">
    <property type="entry name" value="RING"/>
    <property type="match status" value="1"/>
</dbReference>
<reference evidence="12" key="1">
    <citation type="submission" date="2025-08" db="UniProtKB">
        <authorList>
            <consortium name="RefSeq"/>
        </authorList>
    </citation>
    <scope>IDENTIFICATION</scope>
</reference>
<dbReference type="Gene3D" id="3.30.40.10">
    <property type="entry name" value="Zinc/RING finger domain, C3HC4 (zinc finger)"/>
    <property type="match status" value="1"/>
</dbReference>
<dbReference type="InterPro" id="IPR043136">
    <property type="entry name" value="B30.2/SPRY_sf"/>
</dbReference>
<dbReference type="SMART" id="SM00336">
    <property type="entry name" value="BBOX"/>
    <property type="match status" value="1"/>
</dbReference>
<keyword evidence="5 7" id="KW-0863">Zinc-finger</keyword>
<dbReference type="Pfam" id="PF00643">
    <property type="entry name" value="zf-B_box"/>
    <property type="match status" value="1"/>
</dbReference>